<evidence type="ECO:0000256" key="2">
    <source>
        <dbReference type="ARBA" id="ARBA00023125"/>
    </source>
</evidence>
<gene>
    <name evidence="5" type="ORF">B9G39_11240</name>
</gene>
<name>A0A4P9VL26_9GAMM</name>
<evidence type="ECO:0000256" key="3">
    <source>
        <dbReference type="ARBA" id="ARBA00023163"/>
    </source>
</evidence>
<dbReference type="PANTHER" id="PTHR30204">
    <property type="entry name" value="REDOX-CYCLING DRUG-SENSING TRANSCRIPTIONAL ACTIVATOR SOXR"/>
    <property type="match status" value="1"/>
</dbReference>
<dbReference type="PANTHER" id="PTHR30204:SF94">
    <property type="entry name" value="HEAVY METAL-DEPENDENT TRANSCRIPTIONAL REGULATOR HI_0293-RELATED"/>
    <property type="match status" value="1"/>
</dbReference>
<dbReference type="InterPro" id="IPR000551">
    <property type="entry name" value="MerR-type_HTH_dom"/>
</dbReference>
<dbReference type="InterPro" id="IPR047057">
    <property type="entry name" value="MerR_fam"/>
</dbReference>
<evidence type="ECO:0000259" key="4">
    <source>
        <dbReference type="PROSITE" id="PS50937"/>
    </source>
</evidence>
<dbReference type="AlphaFoldDB" id="A0A4P9VL26"/>
<dbReference type="EMBL" id="NDXW01000001">
    <property type="protein sequence ID" value="RDH43973.1"/>
    <property type="molecule type" value="Genomic_DNA"/>
</dbReference>
<keyword evidence="3" id="KW-0804">Transcription</keyword>
<reference evidence="5 6" key="1">
    <citation type="submission" date="2017-04" db="EMBL/GenBank/DDBJ databases">
        <title>Draft genome sequence of Zooshikella ganghwensis VG4 isolated from Red Sea sediments.</title>
        <authorList>
            <person name="Rehman Z."/>
            <person name="Alam I."/>
            <person name="Kamau A."/>
            <person name="Bajic V."/>
            <person name="Leiknes T."/>
        </authorList>
    </citation>
    <scope>NUCLEOTIDE SEQUENCE [LARGE SCALE GENOMIC DNA]</scope>
    <source>
        <strain evidence="5 6">VG4</strain>
    </source>
</reference>
<dbReference type="CDD" id="cd04787">
    <property type="entry name" value="HTH_HMRTR_unk"/>
    <property type="match status" value="1"/>
</dbReference>
<dbReference type="InterPro" id="IPR009061">
    <property type="entry name" value="DNA-bd_dom_put_sf"/>
</dbReference>
<evidence type="ECO:0000256" key="1">
    <source>
        <dbReference type="ARBA" id="ARBA00023015"/>
    </source>
</evidence>
<protein>
    <submittedName>
        <fullName evidence="5">MerR family transcriptional regulator</fullName>
    </submittedName>
</protein>
<keyword evidence="1" id="KW-0805">Transcription regulation</keyword>
<dbReference type="PROSITE" id="PS50937">
    <property type="entry name" value="HTH_MERR_2"/>
    <property type="match status" value="1"/>
</dbReference>
<organism evidence="5 6">
    <name type="scientific">Zooshikella ganghwensis</name>
    <dbReference type="NCBI Taxonomy" id="202772"/>
    <lineage>
        <taxon>Bacteria</taxon>
        <taxon>Pseudomonadati</taxon>
        <taxon>Pseudomonadota</taxon>
        <taxon>Gammaproteobacteria</taxon>
        <taxon>Oceanospirillales</taxon>
        <taxon>Zooshikellaceae</taxon>
        <taxon>Zooshikella</taxon>
    </lineage>
</organism>
<evidence type="ECO:0000313" key="6">
    <source>
        <dbReference type="Proteomes" id="UP000257039"/>
    </source>
</evidence>
<feature type="domain" description="HTH merR-type" evidence="4">
    <location>
        <begin position="1"/>
        <end position="69"/>
    </location>
</feature>
<sequence length="136" mass="15525">MQASHLAKRVGVTVETVRFYTRQGLLSPQRNPANGYHDYSRRDEQQLNFILKARTLGFSLKEIMQILQHAKHGDSPCPMVRDLLAQHIPQVKQQITELSTLLTRMETALSQWAVMPDGVPNGDSVCQLIDNWQQNE</sequence>
<dbReference type="RefSeq" id="WP_094787196.1">
    <property type="nucleotide sequence ID" value="NZ_NDXW01000001.1"/>
</dbReference>
<dbReference type="PRINTS" id="PR00040">
    <property type="entry name" value="HTHMERR"/>
</dbReference>
<evidence type="ECO:0000313" key="5">
    <source>
        <dbReference type="EMBL" id="RDH43973.1"/>
    </source>
</evidence>
<proteinExistence type="predicted"/>
<dbReference type="Gene3D" id="1.10.1660.10">
    <property type="match status" value="1"/>
</dbReference>
<dbReference type="Proteomes" id="UP000257039">
    <property type="component" value="Unassembled WGS sequence"/>
</dbReference>
<accession>A0A4P9VL26</accession>
<dbReference type="GO" id="GO:0003700">
    <property type="term" value="F:DNA-binding transcription factor activity"/>
    <property type="evidence" value="ECO:0007669"/>
    <property type="project" value="InterPro"/>
</dbReference>
<dbReference type="SMART" id="SM00422">
    <property type="entry name" value="HTH_MERR"/>
    <property type="match status" value="1"/>
</dbReference>
<dbReference type="GO" id="GO:0003677">
    <property type="term" value="F:DNA binding"/>
    <property type="evidence" value="ECO:0007669"/>
    <property type="project" value="UniProtKB-KW"/>
</dbReference>
<dbReference type="SUPFAM" id="SSF46955">
    <property type="entry name" value="Putative DNA-binding domain"/>
    <property type="match status" value="1"/>
</dbReference>
<dbReference type="Pfam" id="PF13411">
    <property type="entry name" value="MerR_1"/>
    <property type="match status" value="1"/>
</dbReference>
<keyword evidence="6" id="KW-1185">Reference proteome</keyword>
<comment type="caution">
    <text evidence="5">The sequence shown here is derived from an EMBL/GenBank/DDBJ whole genome shotgun (WGS) entry which is preliminary data.</text>
</comment>
<keyword evidence="2" id="KW-0238">DNA-binding</keyword>